<dbReference type="PANTHER" id="PTHR47431">
    <property type="entry name" value="ZN(II)2CYS6 TRANSCRIPTION FACTOR (EUROFUNG)-RELATED"/>
    <property type="match status" value="1"/>
</dbReference>
<protein>
    <submittedName>
        <fullName evidence="11">Fungal transcriptional regulatory protein, N-terminal</fullName>
    </submittedName>
</protein>
<evidence type="ECO:0000256" key="3">
    <source>
        <dbReference type="ARBA" id="ARBA00022827"/>
    </source>
</evidence>
<keyword evidence="8" id="KW-0539">Nucleus</keyword>
<dbReference type="Pfam" id="PF04082">
    <property type="entry name" value="Fungal_trans"/>
    <property type="match status" value="1"/>
</dbReference>
<organism evidence="11 12">
    <name type="scientific">Penicillium camemberti (strain FM 013)</name>
    <dbReference type="NCBI Taxonomy" id="1429867"/>
    <lineage>
        <taxon>Eukaryota</taxon>
        <taxon>Fungi</taxon>
        <taxon>Dikarya</taxon>
        <taxon>Ascomycota</taxon>
        <taxon>Pezizomycotina</taxon>
        <taxon>Eurotiomycetes</taxon>
        <taxon>Eurotiomycetidae</taxon>
        <taxon>Eurotiales</taxon>
        <taxon>Aspergillaceae</taxon>
        <taxon>Penicillium</taxon>
    </lineage>
</organism>
<feature type="domain" description="Zn(2)-C6 fungal-type" evidence="10">
    <location>
        <begin position="473"/>
        <end position="503"/>
    </location>
</feature>
<keyword evidence="6" id="KW-0238">DNA-binding</keyword>
<dbReference type="InterPro" id="IPR007219">
    <property type="entry name" value="XnlR_reg_dom"/>
</dbReference>
<proteinExistence type="predicted"/>
<dbReference type="SUPFAM" id="SSF51905">
    <property type="entry name" value="FAD/NAD(P)-binding domain"/>
    <property type="match status" value="1"/>
</dbReference>
<dbReference type="InterPro" id="IPR036864">
    <property type="entry name" value="Zn2-C6_fun-type_DNA-bd_sf"/>
</dbReference>
<dbReference type="Proteomes" id="UP000053732">
    <property type="component" value="Unassembled WGS sequence"/>
</dbReference>
<dbReference type="EMBL" id="HG793140">
    <property type="protein sequence ID" value="CRL22136.1"/>
    <property type="molecule type" value="Genomic_DNA"/>
</dbReference>
<dbReference type="PROSITE" id="PS50048">
    <property type="entry name" value="ZN2_CY6_FUNGAL_2"/>
    <property type="match status" value="1"/>
</dbReference>
<evidence type="ECO:0000259" key="10">
    <source>
        <dbReference type="PROSITE" id="PS50048"/>
    </source>
</evidence>
<dbReference type="InterPro" id="IPR001138">
    <property type="entry name" value="Zn2Cys6_DnaBD"/>
</dbReference>
<keyword evidence="1" id="KW-0285">Flavoprotein</keyword>
<feature type="compositionally biased region" description="Basic and acidic residues" evidence="9">
    <location>
        <begin position="1"/>
        <end position="11"/>
    </location>
</feature>
<evidence type="ECO:0000256" key="8">
    <source>
        <dbReference type="ARBA" id="ARBA00023242"/>
    </source>
</evidence>
<dbReference type="Pfam" id="PF00172">
    <property type="entry name" value="Zn_clus"/>
    <property type="match status" value="1"/>
</dbReference>
<dbReference type="GO" id="GO:0000981">
    <property type="term" value="F:DNA-binding transcription factor activity, RNA polymerase II-specific"/>
    <property type="evidence" value="ECO:0007669"/>
    <property type="project" value="InterPro"/>
</dbReference>
<evidence type="ECO:0000256" key="4">
    <source>
        <dbReference type="ARBA" id="ARBA00023002"/>
    </source>
</evidence>
<dbReference type="STRING" id="1429867.A0A0G4P741"/>
<dbReference type="Gene3D" id="3.50.50.60">
    <property type="entry name" value="FAD/NAD(P)-binding domain"/>
    <property type="match status" value="1"/>
</dbReference>
<name>A0A0G4P741_PENC3</name>
<dbReference type="CDD" id="cd12148">
    <property type="entry name" value="fungal_TF_MHR"/>
    <property type="match status" value="1"/>
</dbReference>
<evidence type="ECO:0000256" key="1">
    <source>
        <dbReference type="ARBA" id="ARBA00022630"/>
    </source>
</evidence>
<dbReference type="InterPro" id="IPR036188">
    <property type="entry name" value="FAD/NAD-bd_sf"/>
</dbReference>
<dbReference type="GO" id="GO:0071949">
    <property type="term" value="F:FAD binding"/>
    <property type="evidence" value="ECO:0007669"/>
    <property type="project" value="InterPro"/>
</dbReference>
<keyword evidence="2" id="KW-0479">Metal-binding</keyword>
<dbReference type="InterPro" id="IPR002938">
    <property type="entry name" value="FAD-bd"/>
</dbReference>
<evidence type="ECO:0000256" key="2">
    <source>
        <dbReference type="ARBA" id="ARBA00022723"/>
    </source>
</evidence>
<dbReference type="AlphaFoldDB" id="A0A0G4P741"/>
<dbReference type="CDD" id="cd00067">
    <property type="entry name" value="GAL4"/>
    <property type="match status" value="1"/>
</dbReference>
<keyword evidence="12" id="KW-1185">Reference proteome</keyword>
<evidence type="ECO:0000256" key="6">
    <source>
        <dbReference type="ARBA" id="ARBA00023125"/>
    </source>
</evidence>
<reference evidence="11 12" key="1">
    <citation type="journal article" date="2014" name="Nat. Commun.">
        <title>Multiple recent horizontal transfers of a large genomic region in cheese making fungi.</title>
        <authorList>
            <person name="Cheeseman K."/>
            <person name="Ropars J."/>
            <person name="Renault P."/>
            <person name="Dupont J."/>
            <person name="Gouzy J."/>
            <person name="Branca A."/>
            <person name="Abraham A.L."/>
            <person name="Ceppi M."/>
            <person name="Conseiller E."/>
            <person name="Debuchy R."/>
            <person name="Malagnac F."/>
            <person name="Goarin A."/>
            <person name="Silar P."/>
            <person name="Lacoste S."/>
            <person name="Sallet E."/>
            <person name="Bensimon A."/>
            <person name="Giraud T."/>
            <person name="Brygoo Y."/>
        </authorList>
    </citation>
    <scope>NUCLEOTIDE SEQUENCE [LARGE SCALE GENOMIC DNA]</scope>
    <source>
        <strain evidence="12">FM 013</strain>
    </source>
</reference>
<evidence type="ECO:0000256" key="9">
    <source>
        <dbReference type="SAM" id="MobiDB-lite"/>
    </source>
</evidence>
<gene>
    <name evidence="11" type="ORF">PCAMFM013_S007g000117</name>
</gene>
<keyword evidence="7" id="KW-0804">Transcription</keyword>
<keyword evidence="4" id="KW-0560">Oxidoreductase</keyword>
<dbReference type="Pfam" id="PF01494">
    <property type="entry name" value="FAD_binding_3"/>
    <property type="match status" value="1"/>
</dbReference>
<dbReference type="PRINTS" id="PR00420">
    <property type="entry name" value="RNGMNOXGNASE"/>
</dbReference>
<accession>A0A0G4P741</accession>
<dbReference type="GO" id="GO:0006351">
    <property type="term" value="P:DNA-templated transcription"/>
    <property type="evidence" value="ECO:0007669"/>
    <property type="project" value="InterPro"/>
</dbReference>
<keyword evidence="5" id="KW-0805">Transcription regulation</keyword>
<feature type="region of interest" description="Disordered" evidence="9">
    <location>
        <begin position="587"/>
        <end position="606"/>
    </location>
</feature>
<evidence type="ECO:0000256" key="5">
    <source>
        <dbReference type="ARBA" id="ARBA00023015"/>
    </source>
</evidence>
<dbReference type="SUPFAM" id="SSF54373">
    <property type="entry name" value="FAD-linked reductases, C-terminal domain"/>
    <property type="match status" value="1"/>
</dbReference>
<dbReference type="GO" id="GO:0016491">
    <property type="term" value="F:oxidoreductase activity"/>
    <property type="evidence" value="ECO:0007669"/>
    <property type="project" value="UniProtKB-KW"/>
</dbReference>
<keyword evidence="3" id="KW-0274">FAD</keyword>
<feature type="region of interest" description="Disordered" evidence="9">
    <location>
        <begin position="516"/>
        <end position="579"/>
    </location>
</feature>
<sequence>MRDTPDERKTSSLDTSADESPKLQVAVVGGGIAGLTVAISLLQHPGVNVQIYERTKAFREIGASISLGPNGLRTLEKLGVENAIDGSVCSRQISDYPMIYRHWRTGEVIARDLHKTVKTKTHFTARFHRAHLHQALLEHVPREIVHMGKKTVSIVAGREEGVTLTFEDHTTAKADICIGADGIHSNVRKTFVPDHTLRRTGWTAMRSVFDASLVKDINFPEDASHWIGPDRSFFHSNIGKGMFTVVGGLHTDPNDPEDTVEWNDEYSLDTFRELYKDWHPAVRSLIEATPYTRLYPNMAGRALDTWTFSQRVTLAGDAAHTHGGAFAAGGSLAIDDAYALFLALNHVWPAAMAKSRKPTVEQLAEVFRLYEATRKPHIDKILSAVHLQVIGHKPKMENGNVETDEMLEERVRNRPDPSWISEHDVESAFQNAIGAKDLVTFMASNKTKSAPGPRAASRTLSPVDEIDKLAPLACTECRRKHVKCDTSIPNCMRCISSGTQCQYLPSRRGLKRRAVHVDQSSSGTDSVPTFPAPIDLRNHSPRAPTPLTTWEARPSEEATGLPTANRISSPSSSRDGAIASATSHVPASADGTVQGIPSLPSRQDQVPGLTSMSVEWQKERSHLSVEDDEALVNLYYANFHAAHPILVPRSLYTLQAYPDYLKLVVHFVGSQFSSTVSSDTLFGLVTDQVSKAEAEDTPGTKFHLVQAKLLFSIAIHARNEIPESTAVLAQAVSLALEIGMHKKSFPIVHGTRSALEEESMRRTWWELYVTDGFMAALQRKPSFHCHTADSDVLLPCDESSYMEGLFTNERQSLAQFDARIYSDEEIIFSSFSYRIGAVRLLARVLAIAWTHDLDEDHVKIIDSALAAWPHHLDKAKTDMCNGEDEMLFQGHMFIQFCIMYLHFPRSDLVATIPGAGKVIRQQQLLPVYGRNMHGVKALVASKQIINLATLQVPVQKHTPFFICGIVFAVLVQLSACCLAGAYGTQDQFHDRISLIIGILKTLSPSWALAKVTLRKVKRMASETLSGDDSHKPAAVQLMSPNDSRIDFVAHMYDLPTDDLPWIDLFHWGDNNERTL</sequence>
<feature type="compositionally biased region" description="Polar residues" evidence="9">
    <location>
        <begin position="565"/>
        <end position="579"/>
    </location>
</feature>
<dbReference type="SUPFAM" id="SSF57701">
    <property type="entry name" value="Zn2/Cys6 DNA-binding domain"/>
    <property type="match status" value="1"/>
</dbReference>
<feature type="compositionally biased region" description="Polar residues" evidence="9">
    <location>
        <begin position="518"/>
        <end position="527"/>
    </location>
</feature>
<dbReference type="GO" id="GO:0008270">
    <property type="term" value="F:zinc ion binding"/>
    <property type="evidence" value="ECO:0007669"/>
    <property type="project" value="InterPro"/>
</dbReference>
<feature type="region of interest" description="Disordered" evidence="9">
    <location>
        <begin position="1"/>
        <end position="20"/>
    </location>
</feature>
<evidence type="ECO:0000313" key="12">
    <source>
        <dbReference type="Proteomes" id="UP000053732"/>
    </source>
</evidence>
<dbReference type="GO" id="GO:0003677">
    <property type="term" value="F:DNA binding"/>
    <property type="evidence" value="ECO:0007669"/>
    <property type="project" value="UniProtKB-KW"/>
</dbReference>
<evidence type="ECO:0000256" key="7">
    <source>
        <dbReference type="ARBA" id="ARBA00023163"/>
    </source>
</evidence>
<dbReference type="SMART" id="SM00066">
    <property type="entry name" value="GAL4"/>
    <property type="match status" value="1"/>
</dbReference>
<dbReference type="SMART" id="SM00906">
    <property type="entry name" value="Fungal_trans"/>
    <property type="match status" value="1"/>
</dbReference>
<dbReference type="Gene3D" id="4.10.240.10">
    <property type="entry name" value="Zn(2)-C6 fungal-type DNA-binding domain"/>
    <property type="match status" value="1"/>
</dbReference>
<evidence type="ECO:0000313" key="11">
    <source>
        <dbReference type="EMBL" id="CRL22136.1"/>
    </source>
</evidence>
<dbReference type="PROSITE" id="PS00463">
    <property type="entry name" value="ZN2_CY6_FUNGAL_1"/>
    <property type="match status" value="1"/>
</dbReference>
<dbReference type="PANTHER" id="PTHR47431:SF2">
    <property type="entry name" value="ZN(II)2CYS6 TRANSCRIPTION FACTOR (EUROFUNG)"/>
    <property type="match status" value="1"/>
</dbReference>